<keyword evidence="3" id="KW-1185">Reference proteome</keyword>
<protein>
    <submittedName>
        <fullName evidence="2">Uncharacterized protein</fullName>
    </submittedName>
</protein>
<accession>A0A343TLM7</accession>
<name>A0A343TLM7_9EURY</name>
<keyword evidence="1" id="KW-1133">Transmembrane helix</keyword>
<evidence type="ECO:0000256" key="1">
    <source>
        <dbReference type="SAM" id="Phobius"/>
    </source>
</evidence>
<reference evidence="3" key="1">
    <citation type="submission" date="2017-11" db="EMBL/GenBank/DDBJ databases">
        <title>Phenotypic and genomic properties of facultatively anaerobic sulfur-reducing natronoarchaea from hypersaline soda lakes.</title>
        <authorList>
            <person name="Sorokin D.Y."/>
            <person name="Kublanov I.V."/>
            <person name="Roman P."/>
            <person name="Sinninghe Damste J.S."/>
            <person name="Golyshin P.N."/>
            <person name="Rojo D."/>
            <person name="Ciordia S."/>
            <person name="Mena M.D.C."/>
            <person name="Ferrer M."/>
            <person name="Messina E."/>
            <person name="Smedile F."/>
            <person name="La Spada G."/>
            <person name="La Cono V."/>
            <person name="Yakimov M.M."/>
        </authorList>
    </citation>
    <scope>NUCLEOTIDE SEQUENCE [LARGE SCALE GENOMIC DNA]</scope>
    <source>
        <strain evidence="3">AArc-Sl</strain>
    </source>
</reference>
<organism evidence="2 3">
    <name type="scientific">Halalkaliarchaeum desulfuricum</name>
    <dbReference type="NCBI Taxonomy" id="2055893"/>
    <lineage>
        <taxon>Archaea</taxon>
        <taxon>Methanobacteriati</taxon>
        <taxon>Methanobacteriota</taxon>
        <taxon>Stenosarchaea group</taxon>
        <taxon>Halobacteria</taxon>
        <taxon>Halobacteriales</taxon>
        <taxon>Haloferacaceae</taxon>
        <taxon>Halalkaliarchaeum</taxon>
    </lineage>
</organism>
<gene>
    <name evidence="2" type="ORF">AArcSl_2377</name>
</gene>
<evidence type="ECO:0000313" key="2">
    <source>
        <dbReference type="EMBL" id="AUX09999.1"/>
    </source>
</evidence>
<feature type="transmembrane region" description="Helical" evidence="1">
    <location>
        <begin position="27"/>
        <end position="50"/>
    </location>
</feature>
<keyword evidence="1" id="KW-0812">Transmembrane</keyword>
<dbReference type="KEGG" id="hdf:AArcSl_2377"/>
<evidence type="ECO:0000313" key="3">
    <source>
        <dbReference type="Proteomes" id="UP000263012"/>
    </source>
</evidence>
<keyword evidence="1" id="KW-0472">Membrane</keyword>
<proteinExistence type="predicted"/>
<sequence length="63" mass="6246">MLLAVIGGVLTVLTVLAGLVQLPSSLAGPGGIATGITLVVTAGFALLVVVAGRQWGGPETVYW</sequence>
<dbReference type="Proteomes" id="UP000263012">
    <property type="component" value="Chromosome"/>
</dbReference>
<dbReference type="AlphaFoldDB" id="A0A343TLM7"/>
<dbReference type="EMBL" id="CP025066">
    <property type="protein sequence ID" value="AUX09999.1"/>
    <property type="molecule type" value="Genomic_DNA"/>
</dbReference>